<dbReference type="Proteomes" id="UP000009154">
    <property type="component" value="Chromosome"/>
</dbReference>
<evidence type="ECO:0000313" key="2">
    <source>
        <dbReference type="Proteomes" id="UP000009154"/>
    </source>
</evidence>
<reference evidence="1 2" key="1">
    <citation type="journal article" date="2012" name="Appl. Environ. Microbiol.">
        <title>Involvement of two latex-clearing proteins during rubber degradation and insights into the subsequent degradation pathway revealed by the genome sequence of Gordonia polyisoprenivorans strain VH2.</title>
        <authorList>
            <person name="Hiessl S."/>
            <person name="Schuldes J."/>
            <person name="Thurmer A."/>
            <person name="Halbsguth T."/>
            <person name="Broker D."/>
            <person name="Angelov A."/>
            <person name="Liebl W."/>
            <person name="Daniel R."/>
            <person name="Steinbuchel A."/>
        </authorList>
    </citation>
    <scope>NUCLEOTIDE SEQUENCE [LARGE SCALE GENOMIC DNA]</scope>
    <source>
        <strain evidence="2">DSM 44266 / VH2</strain>
    </source>
</reference>
<dbReference type="AlphaFoldDB" id="H6N248"/>
<dbReference type="EMBL" id="CP003119">
    <property type="protein sequence ID" value="AFA75920.1"/>
    <property type="molecule type" value="Genomic_DNA"/>
</dbReference>
<accession>H6N248</accession>
<dbReference type="STRING" id="1112204.GPOL_c49260"/>
<dbReference type="HOGENOM" id="CLU_2206307_0_0_11"/>
<keyword evidence="2" id="KW-1185">Reference proteome</keyword>
<sequence length="107" mass="10970">MLGAVVPTEGDDVAELDAVSFIAFAPGEVTVTGFPGAAQPAMAATATTDAPSARRPRRMGRLCRIVPTVLLTAGGDPGHRCSTGNTRDRIVLAIDPPDDLAETVPTS</sequence>
<dbReference type="KEGG" id="gpo:GPOL_c49260"/>
<organism evidence="1 2">
    <name type="scientific">Gordonia polyisoprenivorans (strain DSM 44266 / VH2)</name>
    <dbReference type="NCBI Taxonomy" id="1112204"/>
    <lineage>
        <taxon>Bacteria</taxon>
        <taxon>Bacillati</taxon>
        <taxon>Actinomycetota</taxon>
        <taxon>Actinomycetes</taxon>
        <taxon>Mycobacteriales</taxon>
        <taxon>Gordoniaceae</taxon>
        <taxon>Gordonia</taxon>
    </lineage>
</organism>
<name>H6N248_GORPV</name>
<protein>
    <submittedName>
        <fullName evidence="1">Uncharacterized protein</fullName>
    </submittedName>
</protein>
<proteinExistence type="predicted"/>
<evidence type="ECO:0000313" key="1">
    <source>
        <dbReference type="EMBL" id="AFA75920.1"/>
    </source>
</evidence>
<gene>
    <name evidence="1" type="ordered locus">GPOL_c49260</name>
</gene>